<keyword evidence="2" id="KW-1133">Transmembrane helix</keyword>
<reference evidence="3 4" key="1">
    <citation type="submission" date="2024-02" db="EMBL/GenBank/DDBJ databases">
        <authorList>
            <person name="Chen Y."/>
            <person name="Shah S."/>
            <person name="Dougan E. K."/>
            <person name="Thang M."/>
            <person name="Chan C."/>
        </authorList>
    </citation>
    <scope>NUCLEOTIDE SEQUENCE [LARGE SCALE GENOMIC DNA]</scope>
</reference>
<sequence>MEPEEDHFEDVQPPGEAAESKPARPKAKSKAKAKVKRRRKKRGGAEGNPIDPGCARAEGAEVTGPLGGEEPDRDPNDQPNESQNMHCLNIEEPLESRRSLQPDPVHAQTAAIAQVIGVQHLPAANSKTELLCLESDDAGGERTMTRAPQRFVRALVVNDLAKKDAPDFGLVLSLEVADHGKHQLCKLVLPEKFEEHEKSCTPLTIVLEKDERILCFRLDEVKDKESGFSVYFNPQVVIQSPCQELQEVQEDPQSPADKPYRCSWGCLRRCQKRQEQVVLRLERLSGHFEWPEKALKGQWRQLPELDVSVPLWTSPPIRHATTETVATLRSMRGQERDHLLGAVLMSSSRWSTRNLTGQTAMFWFELLVLDCAAWYFDVYSDISSLQLFASTGMMDYFVLNFAGMMLPMIVSLRDIWHFHATPSPELDALKAAARHVHLSGHWLELATYGAIALQMQMLWLTAWSAKHCMKHSLLGATKLAEVAESACSALIQFNYLLCVIVGVKEFDTLQLSEADFIRLGASITMSCGLLGMGFAFRDTEPVRVLGLPGKLKLDREPFLLAALTLVRVLEVTSQVLAINFVHVSTRFQGFSMGGPAMTLGLALLAKFFLTKATTEHVLAAILAHPGQVLEPRSLMPLGNTMKMKVASAAAVIIAQAFARYSTFSEEAKAIPDWLLAMWFALTVLSWMGLGGMALFGKKVKNKTFQRLADDVGVITYRAVKAAFDCAKEVPDTILMALTEDYTLLWDKSALEELRAVSASMDRWTVWSNPRLKLCQSFIEELGHKGIVEGFSILALHNPEELLLPGCYEIPSDAWGALQRAQWSKLKKVNLHECFSRKTKGAGGAKDLLMALSSSKELEELLLKNCYKIPSDAWGVLQRAQWPKLKKVNLDRCFNSSTKGAEGAKDLLIALASSKELEELLLPCCCKIRSDAWGTLQRAQWPKLKKVDLNACFDDETIGAKGAKDLLVALASSEELEELILENCYAIPSDAWGALQRARWPKLKKVNLFWCLSHETKGSEGANHLFRALASSKKLDEPFASQRCMSSRCCVAS</sequence>
<dbReference type="PANTHER" id="PTHR13318">
    <property type="entry name" value="PARTNER OF PAIRED, ISOFORM B-RELATED"/>
    <property type="match status" value="1"/>
</dbReference>
<dbReference type="SUPFAM" id="SSF52047">
    <property type="entry name" value="RNI-like"/>
    <property type="match status" value="1"/>
</dbReference>
<accession>A0ABP0NGN7</accession>
<dbReference type="Proteomes" id="UP001642464">
    <property type="component" value="Unassembled WGS sequence"/>
</dbReference>
<evidence type="ECO:0000313" key="3">
    <source>
        <dbReference type="EMBL" id="CAK9062936.1"/>
    </source>
</evidence>
<organism evidence="3 4">
    <name type="scientific">Durusdinium trenchii</name>
    <dbReference type="NCBI Taxonomy" id="1381693"/>
    <lineage>
        <taxon>Eukaryota</taxon>
        <taxon>Sar</taxon>
        <taxon>Alveolata</taxon>
        <taxon>Dinophyceae</taxon>
        <taxon>Suessiales</taxon>
        <taxon>Symbiodiniaceae</taxon>
        <taxon>Durusdinium</taxon>
    </lineage>
</organism>
<keyword evidence="4" id="KW-1185">Reference proteome</keyword>
<evidence type="ECO:0000256" key="1">
    <source>
        <dbReference type="SAM" id="MobiDB-lite"/>
    </source>
</evidence>
<keyword evidence="2" id="KW-0812">Transmembrane</keyword>
<dbReference type="EMBL" id="CAXAMM010028502">
    <property type="protein sequence ID" value="CAK9062936.1"/>
    <property type="molecule type" value="Genomic_DNA"/>
</dbReference>
<dbReference type="InterPro" id="IPR032675">
    <property type="entry name" value="LRR_dom_sf"/>
</dbReference>
<feature type="compositionally biased region" description="Basic residues" evidence="1">
    <location>
        <begin position="23"/>
        <end position="42"/>
    </location>
</feature>
<proteinExistence type="predicted"/>
<feature type="transmembrane region" description="Helical" evidence="2">
    <location>
        <begin position="587"/>
        <end position="609"/>
    </location>
</feature>
<gene>
    <name evidence="3" type="ORF">SCF082_LOCUS32686</name>
</gene>
<feature type="transmembrane region" description="Helical" evidence="2">
    <location>
        <begin position="675"/>
        <end position="696"/>
    </location>
</feature>
<dbReference type="Gene3D" id="3.80.10.10">
    <property type="entry name" value="Ribonuclease Inhibitor"/>
    <property type="match status" value="1"/>
</dbReference>
<feature type="transmembrane region" description="Helical" evidence="2">
    <location>
        <begin position="645"/>
        <end position="663"/>
    </location>
</feature>
<name>A0ABP0NGN7_9DINO</name>
<evidence type="ECO:0000313" key="4">
    <source>
        <dbReference type="Proteomes" id="UP001642464"/>
    </source>
</evidence>
<keyword evidence="2" id="KW-0472">Membrane</keyword>
<protein>
    <submittedName>
        <fullName evidence="3">Uncharacterized protein</fullName>
    </submittedName>
</protein>
<feature type="region of interest" description="Disordered" evidence="1">
    <location>
        <begin position="1"/>
        <end position="84"/>
    </location>
</feature>
<comment type="caution">
    <text evidence="3">The sequence shown here is derived from an EMBL/GenBank/DDBJ whole genome shotgun (WGS) entry which is preliminary data.</text>
</comment>
<evidence type="ECO:0000256" key="2">
    <source>
        <dbReference type="SAM" id="Phobius"/>
    </source>
</evidence>